<gene>
    <name evidence="3" type="ORF">FL622_10950</name>
</gene>
<keyword evidence="4" id="KW-1185">Reference proteome</keyword>
<dbReference type="InterPro" id="IPR011055">
    <property type="entry name" value="Dup_hybrid_motif"/>
</dbReference>
<dbReference type="AlphaFoldDB" id="A0A550JBQ9"/>
<dbReference type="Proteomes" id="UP000317155">
    <property type="component" value="Unassembled WGS sequence"/>
</dbReference>
<reference evidence="3 4" key="1">
    <citation type="submission" date="2019-07" db="EMBL/GenBank/DDBJ databases">
        <title>Insights of Desulfuromonas acetexigens electromicrobiology.</title>
        <authorList>
            <person name="Katuri K."/>
            <person name="Sapireddy V."/>
            <person name="Shaw D.R."/>
            <person name="Saikaly P."/>
        </authorList>
    </citation>
    <scope>NUCLEOTIDE SEQUENCE [LARGE SCALE GENOMIC DNA]</scope>
    <source>
        <strain evidence="3 4">2873</strain>
    </source>
</reference>
<dbReference type="Gene3D" id="2.70.70.10">
    <property type="entry name" value="Glucose Permease (Domain IIA)"/>
    <property type="match status" value="1"/>
</dbReference>
<dbReference type="RefSeq" id="WP_092058211.1">
    <property type="nucleotide sequence ID" value="NZ_FOJJ01000039.1"/>
</dbReference>
<dbReference type="EMBL" id="VJVV01000007">
    <property type="protein sequence ID" value="TRO80601.1"/>
    <property type="molecule type" value="Genomic_DNA"/>
</dbReference>
<accession>A0A550JBQ9</accession>
<dbReference type="SUPFAM" id="SSF51261">
    <property type="entry name" value="Duplicated hybrid motif"/>
    <property type="match status" value="1"/>
</dbReference>
<evidence type="ECO:0000313" key="3">
    <source>
        <dbReference type="EMBL" id="TRO80601.1"/>
    </source>
</evidence>
<evidence type="ECO:0000313" key="4">
    <source>
        <dbReference type="Proteomes" id="UP000317155"/>
    </source>
</evidence>
<dbReference type="Pfam" id="PF01551">
    <property type="entry name" value="Peptidase_M23"/>
    <property type="match status" value="1"/>
</dbReference>
<keyword evidence="1" id="KW-0732">Signal</keyword>
<sequence length="437" mass="47600">MKTSSLVLIAVLFAALVGGGYFYFRDTKSPHIQLTPESGATSSKHPPVLKLSDPGSGLRKVTVTLTQGETTFDVLSREFPEGTLEQSEPLPLQQLGIKDGPAQLRVVVVDRSIFPLGSGSTSDQTFSFDFDNKAPIISPLSRHHNLTRGGAGLVTYTLSETVTKTGVMVGDRFFPGYPQGSGVYAALFAYPWDLPAEQFVPKIVAVDVAGNERLTGIYYHTSAKPFRERQIEISRQFLEAKMPPFEDHFPNTTDPLDIFLKVNSELRKKNVARLADFARETSPTPLWQGAFASQPKAATLALFADHRTYFYEGREIDRQTHLGIDLASTAQIGILAANHGRVVYADDLGIYGLCVVIDHGLGLQTLYGHLSRIGVTVGQQVAKGDVIGNSGATGMAGGDHLHYETVIAGLSVQPIEWWDGSWIANNITEKLKLTPTN</sequence>
<dbReference type="PANTHER" id="PTHR21666">
    <property type="entry name" value="PEPTIDASE-RELATED"/>
    <property type="match status" value="1"/>
</dbReference>
<dbReference type="GO" id="GO:0004222">
    <property type="term" value="F:metalloendopeptidase activity"/>
    <property type="evidence" value="ECO:0007669"/>
    <property type="project" value="TreeGrafter"/>
</dbReference>
<dbReference type="InterPro" id="IPR016047">
    <property type="entry name" value="M23ase_b-sheet_dom"/>
</dbReference>
<evidence type="ECO:0000256" key="1">
    <source>
        <dbReference type="ARBA" id="ARBA00022729"/>
    </source>
</evidence>
<name>A0A550JBQ9_9BACT</name>
<dbReference type="InterPro" id="IPR050570">
    <property type="entry name" value="Cell_wall_metabolism_enzyme"/>
</dbReference>
<proteinExistence type="predicted"/>
<organism evidence="3 4">
    <name type="scientific">Trichloromonas acetexigens</name>
    <dbReference type="NCBI Taxonomy" id="38815"/>
    <lineage>
        <taxon>Bacteria</taxon>
        <taxon>Pseudomonadati</taxon>
        <taxon>Thermodesulfobacteriota</taxon>
        <taxon>Desulfuromonadia</taxon>
        <taxon>Desulfuromonadales</taxon>
        <taxon>Trichloromonadaceae</taxon>
        <taxon>Trichloromonas</taxon>
    </lineage>
</organism>
<dbReference type="OrthoDB" id="9765786at2"/>
<feature type="domain" description="M23ase beta-sheet core" evidence="2">
    <location>
        <begin position="320"/>
        <end position="414"/>
    </location>
</feature>
<dbReference type="CDD" id="cd12797">
    <property type="entry name" value="M23_peptidase"/>
    <property type="match status" value="1"/>
</dbReference>
<comment type="caution">
    <text evidence="3">The sequence shown here is derived from an EMBL/GenBank/DDBJ whole genome shotgun (WGS) entry which is preliminary data.</text>
</comment>
<evidence type="ECO:0000259" key="2">
    <source>
        <dbReference type="Pfam" id="PF01551"/>
    </source>
</evidence>
<dbReference type="PANTHER" id="PTHR21666:SF289">
    <property type="entry name" value="L-ALA--D-GLU ENDOPEPTIDASE"/>
    <property type="match status" value="1"/>
</dbReference>
<protein>
    <submittedName>
        <fullName evidence="3">M23 family metallopeptidase</fullName>
    </submittedName>
</protein>